<evidence type="ECO:0000256" key="4">
    <source>
        <dbReference type="ARBA" id="ARBA00022679"/>
    </source>
</evidence>
<comment type="function">
    <text evidence="7">Catalyzes the formation of 4-diphosphocytidyl-2-C-methyl-D-erythritol from CTP and 2-C-methyl-D-erythritol 4-phosphate (MEP).</text>
</comment>
<keyword evidence="9" id="KW-1185">Reference proteome</keyword>
<keyword evidence="5 7" id="KW-0548">Nucleotidyltransferase</keyword>
<evidence type="ECO:0000256" key="7">
    <source>
        <dbReference type="HAMAP-Rule" id="MF_00108"/>
    </source>
</evidence>
<dbReference type="Proteomes" id="UP000199046">
    <property type="component" value="Unassembled WGS sequence"/>
</dbReference>
<comment type="similarity">
    <text evidence="3 7">Belongs to the IspD/TarI cytidylyltransferase family. IspD subfamily.</text>
</comment>
<dbReference type="SUPFAM" id="SSF53448">
    <property type="entry name" value="Nucleotide-diphospho-sugar transferases"/>
    <property type="match status" value="1"/>
</dbReference>
<dbReference type="EMBL" id="FOLY01000002">
    <property type="protein sequence ID" value="SFC32225.1"/>
    <property type="molecule type" value="Genomic_DNA"/>
</dbReference>
<evidence type="ECO:0000313" key="8">
    <source>
        <dbReference type="EMBL" id="SFC32225.1"/>
    </source>
</evidence>
<dbReference type="EC" id="2.7.7.60" evidence="7"/>
<evidence type="ECO:0000313" key="9">
    <source>
        <dbReference type="Proteomes" id="UP000199046"/>
    </source>
</evidence>
<dbReference type="InterPro" id="IPR001228">
    <property type="entry name" value="IspD"/>
</dbReference>
<dbReference type="CDD" id="cd02516">
    <property type="entry name" value="CDP-ME_synthetase"/>
    <property type="match status" value="1"/>
</dbReference>
<dbReference type="Gene3D" id="3.90.550.10">
    <property type="entry name" value="Spore Coat Polysaccharide Biosynthesis Protein SpsA, Chain A"/>
    <property type="match status" value="1"/>
</dbReference>
<keyword evidence="4 7" id="KW-0808">Transferase</keyword>
<name>A0A1I1I868_9GAMM</name>
<dbReference type="InterPro" id="IPR018294">
    <property type="entry name" value="ISPD_synthase_CS"/>
</dbReference>
<feature type="site" description="Positions MEP for the nucleophilic attack" evidence="7">
    <location>
        <position position="212"/>
    </location>
</feature>
<feature type="site" description="Transition state stabilizer" evidence="7">
    <location>
        <position position="17"/>
    </location>
</feature>
<dbReference type="GO" id="GO:0019288">
    <property type="term" value="P:isopentenyl diphosphate biosynthetic process, methylerythritol 4-phosphate pathway"/>
    <property type="evidence" value="ECO:0007669"/>
    <property type="project" value="UniProtKB-UniRule"/>
</dbReference>
<dbReference type="OrthoDB" id="9806837at2"/>
<accession>A0A1I1I868</accession>
<feature type="site" description="Transition state stabilizer" evidence="7">
    <location>
        <position position="24"/>
    </location>
</feature>
<reference evidence="9" key="1">
    <citation type="submission" date="2016-10" db="EMBL/GenBank/DDBJ databases">
        <authorList>
            <person name="Varghese N."/>
            <person name="Submissions S."/>
        </authorList>
    </citation>
    <scope>NUCLEOTIDE SEQUENCE [LARGE SCALE GENOMIC DNA]</scope>
    <source>
        <strain evidence="9">DSM 23439</strain>
    </source>
</reference>
<dbReference type="InterPro" id="IPR050088">
    <property type="entry name" value="IspD/TarI_cytidylyltransf_bact"/>
</dbReference>
<dbReference type="GO" id="GO:0050518">
    <property type="term" value="F:2-C-methyl-D-erythritol 4-phosphate cytidylyltransferase activity"/>
    <property type="evidence" value="ECO:0007669"/>
    <property type="project" value="UniProtKB-UniRule"/>
</dbReference>
<gene>
    <name evidence="7" type="primary">ispD</name>
    <name evidence="8" type="ORF">SAMN05421848_1053</name>
</gene>
<evidence type="ECO:0000256" key="5">
    <source>
        <dbReference type="ARBA" id="ARBA00022695"/>
    </source>
</evidence>
<dbReference type="NCBIfam" id="TIGR00453">
    <property type="entry name" value="ispD"/>
    <property type="match status" value="1"/>
</dbReference>
<dbReference type="FunFam" id="3.90.550.10:FF:000003">
    <property type="entry name" value="2-C-methyl-D-erythritol 4-phosphate cytidylyltransferase"/>
    <property type="match status" value="1"/>
</dbReference>
<sequence>MSAPQWLIVPAAGRGTRMRAACPKQYLLLEEQAVLACTLSRLHEAFPEANLLLCLDPEDQWFHDAMVPFATWQRLDGGDERVDSVRAGIDWLAGEACDDDWVLVHDVARPCVTVADLHHLLASIEDDPVGGLLAAPVTDTLKRQDSDQRVHETVPRQGLWRALTPQGFRYGVLREAFERAGHDRFLMTDEASGVEQLGHAPRLVTGRSDNLKITHPEDLALAAQILSAQRASFHPSLSDKEPGHEPV</sequence>
<dbReference type="Pfam" id="PF01128">
    <property type="entry name" value="IspD"/>
    <property type="match status" value="1"/>
</dbReference>
<dbReference type="PANTHER" id="PTHR32125:SF4">
    <property type="entry name" value="2-C-METHYL-D-ERYTHRITOL 4-PHOSPHATE CYTIDYLYLTRANSFERASE, CHLOROPLASTIC"/>
    <property type="match status" value="1"/>
</dbReference>
<comment type="catalytic activity">
    <reaction evidence="1 7">
        <text>2-C-methyl-D-erythritol 4-phosphate + CTP + H(+) = 4-CDP-2-C-methyl-D-erythritol + diphosphate</text>
        <dbReference type="Rhea" id="RHEA:13429"/>
        <dbReference type="ChEBI" id="CHEBI:15378"/>
        <dbReference type="ChEBI" id="CHEBI:33019"/>
        <dbReference type="ChEBI" id="CHEBI:37563"/>
        <dbReference type="ChEBI" id="CHEBI:57823"/>
        <dbReference type="ChEBI" id="CHEBI:58262"/>
        <dbReference type="EC" id="2.7.7.60"/>
    </reaction>
</comment>
<dbReference type="AlphaFoldDB" id="A0A1I1I868"/>
<feature type="site" description="Positions MEP for the nucleophilic attack" evidence="7">
    <location>
        <position position="156"/>
    </location>
</feature>
<protein>
    <recommendedName>
        <fullName evidence="7">2-C-methyl-D-erythritol 4-phosphate cytidylyltransferase</fullName>
        <ecNumber evidence="7">2.7.7.60</ecNumber>
    </recommendedName>
    <alternativeName>
        <fullName evidence="7">4-diphosphocytidyl-2C-methyl-D-erythritol synthase</fullName>
    </alternativeName>
    <alternativeName>
        <fullName evidence="7">MEP cytidylyltransferase</fullName>
        <shortName evidence="7">MCT</shortName>
    </alternativeName>
</protein>
<proteinExistence type="inferred from homology"/>
<dbReference type="RefSeq" id="WP_090131458.1">
    <property type="nucleotide sequence ID" value="NZ_FOLY01000002.1"/>
</dbReference>
<dbReference type="PROSITE" id="PS01295">
    <property type="entry name" value="ISPD"/>
    <property type="match status" value="1"/>
</dbReference>
<dbReference type="HAMAP" id="MF_00108">
    <property type="entry name" value="IspD"/>
    <property type="match status" value="1"/>
</dbReference>
<dbReference type="PANTHER" id="PTHR32125">
    <property type="entry name" value="2-C-METHYL-D-ERYTHRITOL 4-PHOSPHATE CYTIDYLYLTRANSFERASE, CHLOROPLASTIC"/>
    <property type="match status" value="1"/>
</dbReference>
<dbReference type="STRING" id="402385.SAMN05421848_1053"/>
<dbReference type="InterPro" id="IPR034683">
    <property type="entry name" value="IspD/TarI"/>
</dbReference>
<dbReference type="UniPathway" id="UPA00056">
    <property type="reaction ID" value="UER00093"/>
</dbReference>
<dbReference type="InterPro" id="IPR029044">
    <property type="entry name" value="Nucleotide-diphossugar_trans"/>
</dbReference>
<comment type="pathway">
    <text evidence="2 7">Isoprenoid biosynthesis; isopentenyl diphosphate biosynthesis via DXP pathway; isopentenyl diphosphate from 1-deoxy-D-xylulose 5-phosphate: step 2/6.</text>
</comment>
<keyword evidence="6 7" id="KW-0414">Isoprene biosynthesis</keyword>
<evidence type="ECO:0000256" key="1">
    <source>
        <dbReference type="ARBA" id="ARBA00001282"/>
    </source>
</evidence>
<evidence type="ECO:0000256" key="3">
    <source>
        <dbReference type="ARBA" id="ARBA00009789"/>
    </source>
</evidence>
<evidence type="ECO:0000256" key="2">
    <source>
        <dbReference type="ARBA" id="ARBA00004787"/>
    </source>
</evidence>
<evidence type="ECO:0000256" key="6">
    <source>
        <dbReference type="ARBA" id="ARBA00023229"/>
    </source>
</evidence>
<organism evidence="8 9">
    <name type="scientific">Kushneria avicenniae</name>
    <dbReference type="NCBI Taxonomy" id="402385"/>
    <lineage>
        <taxon>Bacteria</taxon>
        <taxon>Pseudomonadati</taxon>
        <taxon>Pseudomonadota</taxon>
        <taxon>Gammaproteobacteria</taxon>
        <taxon>Oceanospirillales</taxon>
        <taxon>Halomonadaceae</taxon>
        <taxon>Kushneria</taxon>
    </lineage>
</organism>